<dbReference type="AlphaFoldDB" id="A0A8J9ZYE7"/>
<keyword evidence="2" id="KW-1185">Reference proteome</keyword>
<dbReference type="OrthoDB" id="6412219at2759"/>
<evidence type="ECO:0000313" key="2">
    <source>
        <dbReference type="Proteomes" id="UP000838412"/>
    </source>
</evidence>
<evidence type="ECO:0000313" key="1">
    <source>
        <dbReference type="EMBL" id="CAH1264519.1"/>
    </source>
</evidence>
<accession>A0A8J9ZYE7</accession>
<protein>
    <submittedName>
        <fullName evidence="1">Hypp3013 protein</fullName>
    </submittedName>
</protein>
<reference evidence="1" key="1">
    <citation type="submission" date="2022-01" db="EMBL/GenBank/DDBJ databases">
        <authorList>
            <person name="Braso-Vives M."/>
        </authorList>
    </citation>
    <scope>NUCLEOTIDE SEQUENCE</scope>
</reference>
<dbReference type="EMBL" id="OV696690">
    <property type="protein sequence ID" value="CAH1264519.1"/>
    <property type="molecule type" value="Genomic_DNA"/>
</dbReference>
<dbReference type="Proteomes" id="UP000838412">
    <property type="component" value="Chromosome 5"/>
</dbReference>
<proteinExistence type="predicted"/>
<gene>
    <name evidence="1" type="primary">Hypp3013</name>
    <name evidence="1" type="ORF">BLAG_LOCUS18867</name>
</gene>
<organism evidence="1 2">
    <name type="scientific">Branchiostoma lanceolatum</name>
    <name type="common">Common lancelet</name>
    <name type="synonym">Amphioxus lanceolatum</name>
    <dbReference type="NCBI Taxonomy" id="7740"/>
    <lineage>
        <taxon>Eukaryota</taxon>
        <taxon>Metazoa</taxon>
        <taxon>Chordata</taxon>
        <taxon>Cephalochordata</taxon>
        <taxon>Leptocardii</taxon>
        <taxon>Amphioxiformes</taxon>
        <taxon>Branchiostomatidae</taxon>
        <taxon>Branchiostoma</taxon>
    </lineage>
</organism>
<sequence>MKRDRISLRLPDALPLCYTDSTSKKRKNRMKRDSAAAIARALSQEGENDVGGILDDTAVVVYRERTAL</sequence>
<name>A0A8J9ZYE7_BRALA</name>